<dbReference type="EMBL" id="KB445792">
    <property type="protein sequence ID" value="EMD40494.1"/>
    <property type="molecule type" value="Genomic_DNA"/>
</dbReference>
<organism evidence="3 4">
    <name type="scientific">Ceriporiopsis subvermispora (strain B)</name>
    <name type="common">White-rot fungus</name>
    <name type="synonym">Gelatoporia subvermispora</name>
    <dbReference type="NCBI Taxonomy" id="914234"/>
    <lineage>
        <taxon>Eukaryota</taxon>
        <taxon>Fungi</taxon>
        <taxon>Dikarya</taxon>
        <taxon>Basidiomycota</taxon>
        <taxon>Agaricomycotina</taxon>
        <taxon>Agaricomycetes</taxon>
        <taxon>Polyporales</taxon>
        <taxon>Gelatoporiaceae</taxon>
        <taxon>Gelatoporia</taxon>
    </lineage>
</organism>
<feature type="region of interest" description="Disordered" evidence="1">
    <location>
        <begin position="1"/>
        <end position="43"/>
    </location>
</feature>
<feature type="compositionally biased region" description="Low complexity" evidence="1">
    <location>
        <begin position="487"/>
        <end position="502"/>
    </location>
</feature>
<dbReference type="SUPFAM" id="SSF51905">
    <property type="entry name" value="FAD/NAD(P)-binding domain"/>
    <property type="match status" value="1"/>
</dbReference>
<dbReference type="GO" id="GO:0042147">
    <property type="term" value="P:retrograde transport, endosome to Golgi"/>
    <property type="evidence" value="ECO:0007669"/>
    <property type="project" value="TreeGrafter"/>
</dbReference>
<protein>
    <recommendedName>
        <fullName evidence="2">FAD dependent oxidoreductase domain-containing protein</fullName>
    </recommendedName>
</protein>
<dbReference type="Proteomes" id="UP000016930">
    <property type="component" value="Unassembled WGS sequence"/>
</dbReference>
<dbReference type="AlphaFoldDB" id="M2PUS0"/>
<dbReference type="OrthoDB" id="498204at2759"/>
<feature type="domain" description="FAD dependent oxidoreductase" evidence="2">
    <location>
        <begin position="247"/>
        <end position="404"/>
    </location>
</feature>
<feature type="compositionally biased region" description="Basic residues" evidence="1">
    <location>
        <begin position="254"/>
        <end position="269"/>
    </location>
</feature>
<keyword evidence="4" id="KW-1185">Reference proteome</keyword>
<feature type="region of interest" description="Disordered" evidence="1">
    <location>
        <begin position="77"/>
        <end position="101"/>
    </location>
</feature>
<gene>
    <name evidence="3" type="ORF">CERSUDRAFT_91225</name>
</gene>
<feature type="compositionally biased region" description="Acidic residues" evidence="1">
    <location>
        <begin position="166"/>
        <end position="192"/>
    </location>
</feature>
<dbReference type="GO" id="GO:0005770">
    <property type="term" value="C:late endosome"/>
    <property type="evidence" value="ECO:0007669"/>
    <property type="project" value="TreeGrafter"/>
</dbReference>
<dbReference type="HOGENOM" id="CLU_007884_14_1_1"/>
<dbReference type="InterPro" id="IPR006076">
    <property type="entry name" value="FAD-dep_OxRdtase"/>
</dbReference>
<dbReference type="InterPro" id="IPR036188">
    <property type="entry name" value="FAD/NAD-bd_sf"/>
</dbReference>
<feature type="region of interest" description="Disordered" evidence="1">
    <location>
        <begin position="222"/>
        <end position="270"/>
    </location>
</feature>
<evidence type="ECO:0000313" key="3">
    <source>
        <dbReference type="EMBL" id="EMD40494.1"/>
    </source>
</evidence>
<feature type="region of interest" description="Disordered" evidence="1">
    <location>
        <begin position="165"/>
        <end position="210"/>
    </location>
</feature>
<feature type="region of interest" description="Disordered" evidence="1">
    <location>
        <begin position="478"/>
        <end position="526"/>
    </location>
</feature>
<evidence type="ECO:0000256" key="1">
    <source>
        <dbReference type="SAM" id="MobiDB-lite"/>
    </source>
</evidence>
<accession>M2PUS0</accession>
<dbReference type="GO" id="GO:0005829">
    <property type="term" value="C:cytosol"/>
    <property type="evidence" value="ECO:0007669"/>
    <property type="project" value="GOC"/>
</dbReference>
<reference evidence="3 4" key="1">
    <citation type="journal article" date="2012" name="Proc. Natl. Acad. Sci. U.S.A.">
        <title>Comparative genomics of Ceriporiopsis subvermispora and Phanerochaete chrysosporium provide insight into selective ligninolysis.</title>
        <authorList>
            <person name="Fernandez-Fueyo E."/>
            <person name="Ruiz-Duenas F.J."/>
            <person name="Ferreira P."/>
            <person name="Floudas D."/>
            <person name="Hibbett D.S."/>
            <person name="Canessa P."/>
            <person name="Larrondo L.F."/>
            <person name="James T.Y."/>
            <person name="Seelenfreund D."/>
            <person name="Lobos S."/>
            <person name="Polanco R."/>
            <person name="Tello M."/>
            <person name="Honda Y."/>
            <person name="Watanabe T."/>
            <person name="Watanabe T."/>
            <person name="Ryu J.S."/>
            <person name="Kubicek C.P."/>
            <person name="Schmoll M."/>
            <person name="Gaskell J."/>
            <person name="Hammel K.E."/>
            <person name="St John F.J."/>
            <person name="Vanden Wymelenberg A."/>
            <person name="Sabat G."/>
            <person name="Splinter BonDurant S."/>
            <person name="Syed K."/>
            <person name="Yadav J.S."/>
            <person name="Doddapaneni H."/>
            <person name="Subramanian V."/>
            <person name="Lavin J.L."/>
            <person name="Oguiza J.A."/>
            <person name="Perez G."/>
            <person name="Pisabarro A.G."/>
            <person name="Ramirez L."/>
            <person name="Santoyo F."/>
            <person name="Master E."/>
            <person name="Coutinho P.M."/>
            <person name="Henrissat B."/>
            <person name="Lombard V."/>
            <person name="Magnuson J.K."/>
            <person name="Kuees U."/>
            <person name="Hori C."/>
            <person name="Igarashi K."/>
            <person name="Samejima M."/>
            <person name="Held B.W."/>
            <person name="Barry K.W."/>
            <person name="LaButti K.M."/>
            <person name="Lapidus A."/>
            <person name="Lindquist E.A."/>
            <person name="Lucas S.M."/>
            <person name="Riley R."/>
            <person name="Salamov A.A."/>
            <person name="Hoffmeister D."/>
            <person name="Schwenk D."/>
            <person name="Hadar Y."/>
            <person name="Yarden O."/>
            <person name="de Vries R.P."/>
            <person name="Wiebenga A."/>
            <person name="Stenlid J."/>
            <person name="Eastwood D."/>
            <person name="Grigoriev I.V."/>
            <person name="Berka R.M."/>
            <person name="Blanchette R.A."/>
            <person name="Kersten P."/>
            <person name="Martinez A.T."/>
            <person name="Vicuna R."/>
            <person name="Cullen D."/>
        </authorList>
    </citation>
    <scope>NUCLEOTIDE SEQUENCE [LARGE SCALE GENOMIC DNA]</scope>
    <source>
        <strain evidence="3 4">B</strain>
    </source>
</reference>
<feature type="domain" description="FAD dependent oxidoreductase" evidence="2">
    <location>
        <begin position="53"/>
        <end position="161"/>
    </location>
</feature>
<sequence>MSPPSLQLRAYKSPPGRPTSPPSFLPPVYTTQPSLVPEGPLGSDSTYHMPSTVILGSGIVGLSTAYYLAALTNDNNAASSSPSSSASSSTASPPPAPHTIHLVEPAPRLFASASGNAAGFLAKDWFAPALAPLGALSFDLHRELADKHDGRRRWGWAESVSYSLDWESDVEDGEDEDEEAEGSEGEDEDEGGYGEAGSEEHLNAGGDGGNERERVEWIMSGASRSQAASMDAARTTAGVMDEVRQRAREERRREKERRRAHSGARKRVRRDGPEWLRASPDALQAISDAKSTGQVNPRQFCEFLLEECKKLGVQVHHPARATALLRDADGNTRVHVEYTQKAGESGAAREEELPCTSLVIAAGCWTPRVYSTLFPNAGRVPRIMSLAGWSVVFERENDDGEEASPYDTDKTPTQERTLALGAANRAEDSAHCHAIFTSDPSGFSPELFSRASGELWLGGLNSSTIPLPALPPDCETLLPQGPADLTRGPLAAAQPRGAAPAREPLPAPSSLLDTQTPEAAPERDAISDEVARAEAVTDAADTGSCTTTSDSPIPDALALEALARLEAVGRRLIGRVRVVRRALCFRPVSATGRPIVSHVHEADLGDGVKPAGGVFIATGHGPWGIALAPGTGRVVAEMVLGRTPSADVAQLGRW</sequence>
<dbReference type="PANTHER" id="PTHR13847">
    <property type="entry name" value="SARCOSINE DEHYDROGENASE-RELATED"/>
    <property type="match status" value="1"/>
</dbReference>
<dbReference type="PANTHER" id="PTHR13847:SF185">
    <property type="entry name" value="FAD DEPENDENT OXIDOREDUCTASE SUPERFAMILY (AFU_ORTHOLOGUE AFUA_3G02360)"/>
    <property type="match status" value="1"/>
</dbReference>
<dbReference type="Pfam" id="PF01266">
    <property type="entry name" value="DAO"/>
    <property type="match status" value="3"/>
</dbReference>
<dbReference type="Gene3D" id="3.30.9.10">
    <property type="entry name" value="D-Amino Acid Oxidase, subunit A, domain 2"/>
    <property type="match status" value="1"/>
</dbReference>
<feature type="compositionally biased region" description="Low complexity" evidence="1">
    <location>
        <begin position="77"/>
        <end position="91"/>
    </location>
</feature>
<dbReference type="STRING" id="914234.M2PUS0"/>
<feature type="compositionally biased region" description="Pro residues" evidence="1">
    <location>
        <begin position="15"/>
        <end position="25"/>
    </location>
</feature>
<feature type="compositionally biased region" description="Basic and acidic residues" evidence="1">
    <location>
        <begin position="241"/>
        <end position="253"/>
    </location>
</feature>
<feature type="domain" description="FAD dependent oxidoreductase" evidence="2">
    <location>
        <begin position="556"/>
        <end position="638"/>
    </location>
</feature>
<evidence type="ECO:0000313" key="4">
    <source>
        <dbReference type="Proteomes" id="UP000016930"/>
    </source>
</evidence>
<dbReference type="Gene3D" id="3.50.50.60">
    <property type="entry name" value="FAD/NAD(P)-binding domain"/>
    <property type="match status" value="2"/>
</dbReference>
<proteinExistence type="predicted"/>
<evidence type="ECO:0000259" key="2">
    <source>
        <dbReference type="Pfam" id="PF01266"/>
    </source>
</evidence>
<name>M2PUS0_CERS8</name>